<keyword evidence="1" id="KW-0255">Endonuclease</keyword>
<dbReference type="InterPro" id="IPR044094">
    <property type="entry name" value="AtsA-like_MBL-fold"/>
</dbReference>
<evidence type="ECO:0000256" key="2">
    <source>
        <dbReference type="ARBA" id="ARBA00022801"/>
    </source>
</evidence>
<dbReference type="EMBL" id="JAJEQN010000016">
    <property type="protein sequence ID" value="MCC2221522.1"/>
    <property type="molecule type" value="Genomic_DNA"/>
</dbReference>
<keyword evidence="1" id="KW-0540">Nuclease</keyword>
<keyword evidence="2" id="KW-0378">Hydrolase</keyword>
<gene>
    <name evidence="4" type="ORF">LKD48_07725</name>
</gene>
<dbReference type="PANTHER" id="PTHR46018">
    <property type="entry name" value="ZINC PHOSPHODIESTERASE ELAC PROTEIN 1"/>
    <property type="match status" value="1"/>
</dbReference>
<dbReference type="InterPro" id="IPR001279">
    <property type="entry name" value="Metallo-B-lactamas"/>
</dbReference>
<dbReference type="InterPro" id="IPR036866">
    <property type="entry name" value="RibonucZ/Hydroxyglut_hydro"/>
</dbReference>
<dbReference type="Proteomes" id="UP001198200">
    <property type="component" value="Unassembled WGS sequence"/>
</dbReference>
<protein>
    <submittedName>
        <fullName evidence="4">MBL fold metallo-hydrolase</fullName>
    </submittedName>
</protein>
<evidence type="ECO:0000259" key="3">
    <source>
        <dbReference type="Pfam" id="PF12706"/>
    </source>
</evidence>
<dbReference type="Pfam" id="PF12706">
    <property type="entry name" value="Lactamase_B_2"/>
    <property type="match status" value="1"/>
</dbReference>
<feature type="domain" description="Metallo-beta-lactamase" evidence="3">
    <location>
        <begin position="32"/>
        <end position="248"/>
    </location>
</feature>
<evidence type="ECO:0000256" key="1">
    <source>
        <dbReference type="ARBA" id="ARBA00022759"/>
    </source>
</evidence>
<dbReference type="RefSeq" id="WP_308731651.1">
    <property type="nucleotide sequence ID" value="NZ_JAJEQN010000016.1"/>
</dbReference>
<proteinExistence type="predicted"/>
<evidence type="ECO:0000313" key="4">
    <source>
        <dbReference type="EMBL" id="MCC2221522.1"/>
    </source>
</evidence>
<sequence length="295" mass="32976">METKLVLLGTGTPNACPNASGPSSAVVVGNRAYLIDFGPGVVRQASKAYFNGIDALRPDLLCTAFCTHLHTDHTAGYSDLIFTPWVLERNTPLKVFGPKGLRHMTDHILEAYSTDIDFRIHGFEKANENGYKVDVTEIENEENPGIIYQDEYVSVEAFPVSHGTLTCYGYKFVTADRTIVISGDTAPLELVAQKASGCDILLHEVEYSAGISAREPKWQKYHREVHTLSTDLAWVAKKAQPKLLVTYHRIYHMNIQDNHINLAAEMARRDEAILDEIKTARYEGYTVNGRDLDVF</sequence>
<name>A0AAE3E5A1_9FIRM</name>
<dbReference type="CDD" id="cd07719">
    <property type="entry name" value="arylsulfatase_AtsA-like_MBL-fold"/>
    <property type="match status" value="1"/>
</dbReference>
<keyword evidence="5" id="KW-1185">Reference proteome</keyword>
<dbReference type="AlphaFoldDB" id="A0AAE3E5A1"/>
<dbReference type="GO" id="GO:0042781">
    <property type="term" value="F:3'-tRNA processing endoribonuclease activity"/>
    <property type="evidence" value="ECO:0007669"/>
    <property type="project" value="TreeGrafter"/>
</dbReference>
<evidence type="ECO:0000313" key="5">
    <source>
        <dbReference type="Proteomes" id="UP001198200"/>
    </source>
</evidence>
<dbReference type="SUPFAM" id="SSF56281">
    <property type="entry name" value="Metallo-hydrolase/oxidoreductase"/>
    <property type="match status" value="1"/>
</dbReference>
<reference evidence="4 5" key="1">
    <citation type="submission" date="2021-10" db="EMBL/GenBank/DDBJ databases">
        <title>Anaerobic single-cell dispensing facilitates the cultivation of human gut bacteria.</title>
        <authorList>
            <person name="Afrizal A."/>
        </authorList>
    </citation>
    <scope>NUCLEOTIDE SEQUENCE [LARGE SCALE GENOMIC DNA]</scope>
    <source>
        <strain evidence="4 5">CLA-AA-H224</strain>
    </source>
</reference>
<organism evidence="4 5">
    <name type="scientific">Anthropogastromicrobium aceti</name>
    <dbReference type="NCBI Taxonomy" id="2981768"/>
    <lineage>
        <taxon>Bacteria</taxon>
        <taxon>Bacillati</taxon>
        <taxon>Bacillota</taxon>
        <taxon>Clostridia</taxon>
        <taxon>Lachnospirales</taxon>
        <taxon>Lachnospiraceae</taxon>
        <taxon>Anthropogastromicrobium</taxon>
    </lineage>
</organism>
<dbReference type="PANTHER" id="PTHR46018:SF2">
    <property type="entry name" value="ZINC PHOSPHODIESTERASE ELAC PROTEIN 1"/>
    <property type="match status" value="1"/>
</dbReference>
<comment type="caution">
    <text evidence="4">The sequence shown here is derived from an EMBL/GenBank/DDBJ whole genome shotgun (WGS) entry which is preliminary data.</text>
</comment>
<accession>A0AAE3E5A1</accession>
<dbReference type="Gene3D" id="3.60.15.10">
    <property type="entry name" value="Ribonuclease Z/Hydroxyacylglutathione hydrolase-like"/>
    <property type="match status" value="1"/>
</dbReference>